<sequence length="71" mass="8161">MAHTATYSRDGFGLSARIANFFERVNEANALRAQYDQTYSELQSLTDRELDDIGVRRCDIKDIARDHVYCS</sequence>
<organism evidence="2 3">
    <name type="scientific">Ruegeria atlantica</name>
    <dbReference type="NCBI Taxonomy" id="81569"/>
    <lineage>
        <taxon>Bacteria</taxon>
        <taxon>Pseudomonadati</taxon>
        <taxon>Pseudomonadota</taxon>
        <taxon>Alphaproteobacteria</taxon>
        <taxon>Rhodobacterales</taxon>
        <taxon>Roseobacteraceae</taxon>
        <taxon>Ruegeria</taxon>
    </lineage>
</organism>
<gene>
    <name evidence="2" type="ORF">RUM4293_01176</name>
</gene>
<dbReference type="Pfam" id="PF06568">
    <property type="entry name" value="YjiS-like"/>
    <property type="match status" value="1"/>
</dbReference>
<dbReference type="InterPro" id="IPR009506">
    <property type="entry name" value="YjiS-like"/>
</dbReference>
<protein>
    <recommendedName>
        <fullName evidence="1">YjiS-like domain-containing protein</fullName>
    </recommendedName>
</protein>
<reference evidence="3" key="1">
    <citation type="submission" date="2015-09" db="EMBL/GenBank/DDBJ databases">
        <authorList>
            <person name="Rodrigo-Torres L."/>
            <person name="Arahal D.R."/>
        </authorList>
    </citation>
    <scope>NUCLEOTIDE SEQUENCE [LARGE SCALE GENOMIC DNA]</scope>
    <source>
        <strain evidence="3">CECT 4293</strain>
    </source>
</reference>
<keyword evidence="3" id="KW-1185">Reference proteome</keyword>
<dbReference type="AlphaFoldDB" id="A0A0P1E4U7"/>
<proteinExistence type="predicted"/>
<feature type="domain" description="YjiS-like" evidence="1">
    <location>
        <begin position="32"/>
        <end position="60"/>
    </location>
</feature>
<dbReference type="Proteomes" id="UP000050786">
    <property type="component" value="Unassembled WGS sequence"/>
</dbReference>
<dbReference type="RefSeq" id="WP_058272378.1">
    <property type="nucleotide sequence ID" value="NZ_CYPS01000020.1"/>
</dbReference>
<evidence type="ECO:0000313" key="3">
    <source>
        <dbReference type="Proteomes" id="UP000050786"/>
    </source>
</evidence>
<evidence type="ECO:0000313" key="2">
    <source>
        <dbReference type="EMBL" id="CUH42288.1"/>
    </source>
</evidence>
<accession>A0A0P1E4U7</accession>
<evidence type="ECO:0000259" key="1">
    <source>
        <dbReference type="Pfam" id="PF06568"/>
    </source>
</evidence>
<name>A0A0P1E4U7_9RHOB</name>
<dbReference type="EMBL" id="CYPS01000020">
    <property type="protein sequence ID" value="CUH42288.1"/>
    <property type="molecule type" value="Genomic_DNA"/>
</dbReference>